<dbReference type="Pfam" id="PF11327">
    <property type="entry name" value="Egh16-like"/>
    <property type="match status" value="1"/>
</dbReference>
<organism evidence="2 3">
    <name type="scientific">Sordaria macrospora (strain ATCC MYA-333 / DSM 997 / K(L3346) / K-hell)</name>
    <dbReference type="NCBI Taxonomy" id="771870"/>
    <lineage>
        <taxon>Eukaryota</taxon>
        <taxon>Fungi</taxon>
        <taxon>Dikarya</taxon>
        <taxon>Ascomycota</taxon>
        <taxon>Pezizomycotina</taxon>
        <taxon>Sordariomycetes</taxon>
        <taxon>Sordariomycetidae</taxon>
        <taxon>Sordariales</taxon>
        <taxon>Sordariaceae</taxon>
        <taxon>Sordaria</taxon>
    </lineage>
</organism>
<dbReference type="VEuPathDB" id="FungiDB:SMAC_03795"/>
<evidence type="ECO:0000313" key="2">
    <source>
        <dbReference type="EMBL" id="CCC11088.1"/>
    </source>
</evidence>
<sequence>MASLKSICMSLFALTPLVAGHAAIIAAVGDAGGVGMALGIDTATPRDGTRRTPFQQDTTRFRGQAAKTVGQTIKSGTNKVEEGTKAVLDTTKDSLPQVTAGGALNMTLHQINQDGAGPFTCMINADAKATEWTEIKVATNVPGRNASTNIPCNRPPRLTSLWSLPSLPTKHAPEPQLVRTTCAWYGARTLAPSVVSCRPAGRRCWCWNWGQQHQHHYCCQGHQASPCQEILREAFRPREGFSGGHGAVAALEGTATSQVMFLTVPWGSVRNRCCW</sequence>
<evidence type="ECO:0000256" key="1">
    <source>
        <dbReference type="SAM" id="SignalP"/>
    </source>
</evidence>
<dbReference type="OrthoDB" id="5418436at2759"/>
<evidence type="ECO:0000313" key="3">
    <source>
        <dbReference type="Proteomes" id="UP000001881"/>
    </source>
</evidence>
<gene>
    <name evidence="2" type="ORF">SMAC_03795</name>
</gene>
<name>F7VZY9_SORMK</name>
<keyword evidence="1" id="KW-0732">Signal</keyword>
<accession>F7VZY9</accession>
<keyword evidence="3" id="KW-1185">Reference proteome</keyword>
<feature type="signal peptide" evidence="1">
    <location>
        <begin position="1"/>
        <end position="22"/>
    </location>
</feature>
<protein>
    <submittedName>
        <fullName evidence="2">WGS project CABT00000000 data, contig 2.16</fullName>
    </submittedName>
</protein>
<dbReference type="InParanoid" id="F7VZY9"/>
<dbReference type="AlphaFoldDB" id="F7VZY9"/>
<dbReference type="Proteomes" id="UP000001881">
    <property type="component" value="Unassembled WGS sequence"/>
</dbReference>
<dbReference type="PANTHER" id="PTHR34618:SF4">
    <property type="entry name" value="CAS1"/>
    <property type="match status" value="1"/>
</dbReference>
<feature type="chain" id="PRO_5003364733" evidence="1">
    <location>
        <begin position="23"/>
        <end position="275"/>
    </location>
</feature>
<dbReference type="PANTHER" id="PTHR34618">
    <property type="entry name" value="SURFACE PROTEIN MAS1, PUTATIVE-RELATED"/>
    <property type="match status" value="1"/>
</dbReference>
<reference evidence="2 3" key="1">
    <citation type="journal article" date="2010" name="PLoS Genet.">
        <title>De novo assembly of a 40 Mb eukaryotic genome from short sequence reads: Sordaria macrospora, a model organism for fungal morphogenesis.</title>
        <authorList>
            <person name="Nowrousian M."/>
            <person name="Stajich J."/>
            <person name="Chu M."/>
            <person name="Engh I."/>
            <person name="Espagne E."/>
            <person name="Halliday K."/>
            <person name="Kamerewerd J."/>
            <person name="Kempken F."/>
            <person name="Knab B."/>
            <person name="Kuo H.C."/>
            <person name="Osiewacz H.D."/>
            <person name="Poeggeler S."/>
            <person name="Read N."/>
            <person name="Seiler S."/>
            <person name="Smith K."/>
            <person name="Zickler D."/>
            <person name="Kueck U."/>
            <person name="Freitag M."/>
        </authorList>
    </citation>
    <scope>NUCLEOTIDE SEQUENCE [LARGE SCALE GENOMIC DNA]</scope>
    <source>
        <strain evidence="3">ATCC MYA-333 / DSM 997 / K(L3346) / K-hell</strain>
        <tissue evidence="2">Mycelium</tissue>
    </source>
</reference>
<dbReference type="InterPro" id="IPR021476">
    <property type="entry name" value="Egh16-like"/>
</dbReference>
<dbReference type="EMBL" id="CABT02000016">
    <property type="protein sequence ID" value="CCC11088.1"/>
    <property type="molecule type" value="Genomic_DNA"/>
</dbReference>
<dbReference type="HOGENOM" id="CLU_1012532_0_0_1"/>
<proteinExistence type="predicted"/>
<comment type="caution">
    <text evidence="2">The sequence shown here is derived from an EMBL/GenBank/DDBJ whole genome shotgun (WGS) entry which is preliminary data.</text>
</comment>